<proteinExistence type="inferred from homology"/>
<reference evidence="9 10" key="1">
    <citation type="journal article" date="2012" name="BMC Genomics">
        <title>Comparative genomics of the classical Bordetella subspecies: the evolution and exchange of virulence-associated diversity amongst closely related pathogens.</title>
        <authorList>
            <person name="Park J."/>
            <person name="Zhang Y."/>
            <person name="Buboltz A.M."/>
            <person name="Zhang X."/>
            <person name="Schuster S.C."/>
            <person name="Ahuja U."/>
            <person name="Liu M."/>
            <person name="Miller J.F."/>
            <person name="Sebaihia M."/>
            <person name="Bentley S.D."/>
            <person name="Parkhill J."/>
            <person name="Harvill E.T."/>
        </authorList>
    </citation>
    <scope>NUCLEOTIDE SEQUENCE [LARGE SCALE GENOMIC DNA]</scope>
    <source>
        <strain evidence="9 10">253</strain>
    </source>
</reference>
<comment type="subcellular location">
    <subcellularLocation>
        <location evidence="7">Cell inner membrane</location>
        <topology evidence="7">Single-pass type II membrane protein</topology>
    </subcellularLocation>
    <text evidence="7">Localizes to the division septum.</text>
</comment>
<keyword evidence="3 7" id="KW-0812">Transmembrane</keyword>
<comment type="function">
    <text evidence="7">Essential cell division protein. May link together the upstream cell division proteins, which are predominantly cytoplasmic, with the downstream cell division proteins, which are predominantly periplasmic.</text>
</comment>
<evidence type="ECO:0000256" key="2">
    <source>
        <dbReference type="ARBA" id="ARBA00022618"/>
    </source>
</evidence>
<evidence type="ECO:0000313" key="10">
    <source>
        <dbReference type="Proteomes" id="UP000007564"/>
    </source>
</evidence>
<name>A0A0C6PAD2_BORBO</name>
<keyword evidence="7" id="KW-0997">Cell inner membrane</keyword>
<feature type="compositionally biased region" description="Polar residues" evidence="8">
    <location>
        <begin position="95"/>
        <end position="105"/>
    </location>
</feature>
<dbReference type="RefSeq" id="WP_015065137.1">
    <property type="nucleotide sequence ID" value="NC_019382.1"/>
</dbReference>
<dbReference type="NCBIfam" id="NF002058">
    <property type="entry name" value="PRK00888.1"/>
    <property type="match status" value="1"/>
</dbReference>
<protein>
    <recommendedName>
        <fullName evidence="7">Cell division protein FtsB</fullName>
    </recommendedName>
</protein>
<evidence type="ECO:0000256" key="8">
    <source>
        <dbReference type="SAM" id="MobiDB-lite"/>
    </source>
</evidence>
<feature type="topological domain" description="Periplasmic" evidence="7">
    <location>
        <begin position="22"/>
        <end position="118"/>
    </location>
</feature>
<feature type="topological domain" description="Cytoplasmic" evidence="7">
    <location>
        <begin position="1"/>
        <end position="3"/>
    </location>
</feature>
<keyword evidence="6 7" id="KW-0131">Cell cycle</keyword>
<dbReference type="KEGG" id="bbh:BN112_4713"/>
<dbReference type="Pfam" id="PF04977">
    <property type="entry name" value="DivIC"/>
    <property type="match status" value="1"/>
</dbReference>
<organism evidence="9 10">
    <name type="scientific">Bordetella bronchiseptica 253</name>
    <dbReference type="NCBI Taxonomy" id="568707"/>
    <lineage>
        <taxon>Bacteria</taxon>
        <taxon>Pseudomonadati</taxon>
        <taxon>Pseudomonadota</taxon>
        <taxon>Betaproteobacteria</taxon>
        <taxon>Burkholderiales</taxon>
        <taxon>Alcaligenaceae</taxon>
        <taxon>Bordetella</taxon>
    </lineage>
</organism>
<dbReference type="AlphaFoldDB" id="A0A0C6PAD2"/>
<evidence type="ECO:0000256" key="6">
    <source>
        <dbReference type="ARBA" id="ARBA00023306"/>
    </source>
</evidence>
<feature type="region of interest" description="Disordered" evidence="8">
    <location>
        <begin position="89"/>
        <end position="118"/>
    </location>
</feature>
<gene>
    <name evidence="7" type="primary">ftsB</name>
    <name evidence="9" type="ORF">BN112_4713</name>
</gene>
<keyword evidence="1 7" id="KW-1003">Cell membrane</keyword>
<keyword evidence="2 7" id="KW-0132">Cell division</keyword>
<accession>A0A0C6PAD2</accession>
<feature type="compositionally biased region" description="Pro residues" evidence="8">
    <location>
        <begin position="109"/>
        <end position="118"/>
    </location>
</feature>
<keyword evidence="5 7" id="KW-0472">Membrane</keyword>
<dbReference type="OrthoDB" id="7061211at2"/>
<evidence type="ECO:0000256" key="7">
    <source>
        <dbReference type="HAMAP-Rule" id="MF_00599"/>
    </source>
</evidence>
<dbReference type="InterPro" id="IPR023081">
    <property type="entry name" value="Cell_div_FtsB"/>
</dbReference>
<dbReference type="GO" id="GO:0043093">
    <property type="term" value="P:FtsZ-dependent cytokinesis"/>
    <property type="evidence" value="ECO:0007669"/>
    <property type="project" value="UniProtKB-UniRule"/>
</dbReference>
<dbReference type="InterPro" id="IPR007060">
    <property type="entry name" value="FtsL/DivIC"/>
</dbReference>
<dbReference type="HOGENOM" id="CLU_134863_5_2_4"/>
<comment type="subunit">
    <text evidence="7">Part of a complex composed of FtsB, FtsL and FtsQ.</text>
</comment>
<evidence type="ECO:0000313" key="9">
    <source>
        <dbReference type="EMBL" id="CCJ56627.1"/>
    </source>
</evidence>
<sequence>MRLLFLVLLVLLGLIQYPLWLGKGGWFKVWDLQRQVAEQRETNDGLRARNTALEAEVRDLATGVGAVEERARSELGMMRDGEVFVHILPPGTALPSDNSTPQASALSKPKPPATPPRR</sequence>
<dbReference type="PANTHER" id="PTHR37485">
    <property type="entry name" value="CELL DIVISION PROTEIN FTSB"/>
    <property type="match status" value="1"/>
</dbReference>
<dbReference type="GO" id="GO:0030428">
    <property type="term" value="C:cell septum"/>
    <property type="evidence" value="ECO:0007669"/>
    <property type="project" value="TreeGrafter"/>
</dbReference>
<evidence type="ECO:0000256" key="1">
    <source>
        <dbReference type="ARBA" id="ARBA00022475"/>
    </source>
</evidence>
<dbReference type="GO" id="GO:0005886">
    <property type="term" value="C:plasma membrane"/>
    <property type="evidence" value="ECO:0007669"/>
    <property type="project" value="UniProtKB-SubCell"/>
</dbReference>
<evidence type="ECO:0000256" key="3">
    <source>
        <dbReference type="ARBA" id="ARBA00022692"/>
    </source>
</evidence>
<evidence type="ECO:0000256" key="4">
    <source>
        <dbReference type="ARBA" id="ARBA00022989"/>
    </source>
</evidence>
<dbReference type="GO" id="GO:0032153">
    <property type="term" value="C:cell division site"/>
    <property type="evidence" value="ECO:0007669"/>
    <property type="project" value="UniProtKB-UniRule"/>
</dbReference>
<comment type="similarity">
    <text evidence="7">Belongs to the FtsB family.</text>
</comment>
<keyword evidence="4 7" id="KW-1133">Transmembrane helix</keyword>
<dbReference type="PANTHER" id="PTHR37485:SF1">
    <property type="entry name" value="CELL DIVISION PROTEIN FTSB"/>
    <property type="match status" value="1"/>
</dbReference>
<dbReference type="EMBL" id="HE965806">
    <property type="protein sequence ID" value="CCJ56627.1"/>
    <property type="molecule type" value="Genomic_DNA"/>
</dbReference>
<dbReference type="Proteomes" id="UP000007564">
    <property type="component" value="Chromosome"/>
</dbReference>
<dbReference type="HAMAP" id="MF_00599">
    <property type="entry name" value="FtsB"/>
    <property type="match status" value="1"/>
</dbReference>
<evidence type="ECO:0000256" key="5">
    <source>
        <dbReference type="ARBA" id="ARBA00023136"/>
    </source>
</evidence>